<feature type="region of interest" description="Disordered" evidence="1">
    <location>
        <begin position="2241"/>
        <end position="2289"/>
    </location>
</feature>
<evidence type="ECO:0000313" key="4">
    <source>
        <dbReference type="Proteomes" id="UP000631114"/>
    </source>
</evidence>
<evidence type="ECO:0000259" key="2">
    <source>
        <dbReference type="SMART" id="SM00743"/>
    </source>
</evidence>
<feature type="compositionally biased region" description="Polar residues" evidence="1">
    <location>
        <begin position="2275"/>
        <end position="2289"/>
    </location>
</feature>
<proteinExistence type="predicted"/>
<feature type="compositionally biased region" description="Polar residues" evidence="1">
    <location>
        <begin position="2407"/>
        <end position="2424"/>
    </location>
</feature>
<dbReference type="PANTHER" id="PTHR48429:SF1">
    <property type="entry name" value="AGENET DOMAIN-CONTAINING PROTEIN"/>
    <property type="match status" value="1"/>
</dbReference>
<sequence length="2449" mass="264078">MDYEDNDFHSQTFQLAGEENIKFSPGLHSYSLPKFDLDDTLQAHLRFDSLVDSEALLGIHGQEENQWIEDFSRESSGLEFSSSAVESCSILRRNNVWSEATSSESVDLLLKSVGQDDMKIMERPIIEESDICDGLDCLTNQMKHNMDQEASKTENVACVDSTSPLESLDRFSGLDMGAVDQVPSIDSNTLEGEGERSVDGDSGALSVIEEECRESLVSNENLDVAKLKENTNLFDKSEGNTSAVTSQCMDVNTSTALVQTFVNAGVGNSHQVLQRAEDLGKGNDSIVGDHHVISRLVDSQTSEGRVDHDHDHSKNMGNPSSWVEKVESMPQVPELSSDSNFTQNMVDSSKDEQIASSKEIDMVDKYIGNPQEASLLVVGGVDTAEISASASGNLSIQGMPICVQTAQGCSNSEPLLEQDGLPENVGQQTGALISVSNAESLSVEEQTVSQGQGNESSDVHLEYSASLVKEVGFSTSINHEFQTSENTNEMDDGLRVSNAENCGSYSLLAESLQRCDQLSDGHVEYSASLVKEVGSSTNITHESRKSDSIKESDDGFRVCNAEKCGSSSLLVEPLQRCDPISTETRDVYISHPDASPLGKENERFSADSVSTAVGPEVVNIASDNILDGDHYSLSNSSKKEAIERKEELDLHVDNSPLVVEQEETVTTISTEPSILGTEESSLVSNEWAPSLKRHATCDIVAKVPVEIVAPSSFSAGYSGNMCQNEPESHVTNLPAQQCSQLLEDCPVTDDIAVVANEGAEVCDEYNNEAVSTKAEGINPMLEDTHSQPLLPSSCGPSHDIGLKDIENNLTSENDNGLRSAPASTDDGVSFNEFTGTFCPASVSEGDTEGHALEAGSSNLVSAEPNCGSPTIISCSDASHIEKQLQEGSLGSLDQTDSDALQQEVNKVGTSASDHKGNDSFEDDRSFTFKVSSLEDLSEKETVSGWKPFSSIPPYRVSQTVGSSCTSTSGFCAIDSKSLEEISCGNHQISSKSNTLESSVWNNEDRTSLTAGKTAQDETAKEGKLQNDELLRVEREHQEEVGRLDQSTAHVSVSTINNSKESNAAEVDRKLAFDISSLRNLSEKETCHNWKPVHSVQPYEFPQAVGVSTPTTSVVGQIDANALKEISRECRTSGVKNVRRNYKGNAEGKTRLSPGKAANKENAKEGKFLKETVSMKHTKAGGSNFLHASPTSPQFVQAGDMRAIGFIDNNSKLSGVVTTIQTSNLPDLNTATSSYALFHQPFTDSQQVQLRAQIFVYGSIIQGTAPSEECMVAAFGEYDGGRSAWENIWRVAVERLHNQKSPLSNAKTPPQPQAGTRATEQATRQSVHRSEAVCTPCGADSNKIPAVVFSPSMPFSSPVWTMSTAGRDGLLSSNIAKGPLVDSSKSFLPSQPYQTSHVRPYVGNTSPWLTQAPPPGTWVFTPQTAGTEASVHHPIPISETVRVTSVRESSIPQYSGLQHSLPSPFTHTFSTPSAPAGNSFVIDTKGNTVSTGRHTSAESKPRKKRKNVISEELGQISSVVQAQRDPVSMTAQAPTSLATTTTISSAINVPSASVISASSPISSIPSKMFGGVGTEKKVVFLDEMCGKIEQAKRQAEDAAALAATAVGHCQSTWNQLAIQKNSGLIPDVEAKLASSAVAIAAAASVAKAAAAIAKVASHAALQAKLMADEALATSSGDSTESALPDDVKYLGRATPSSILKDKTNNADSVLVSVREAAKTRVEAASSAAKRAENLDAVLKAAEMTAEAVSQAGAIIAMGEPIPFTLTELVDAGAEGYWKAHQTSPEQHVKSNDVLSKELYKGVLEAGIGRSDEQFNVQLSGKIDPKDDIDQGKVLSPKELSVYSTENRLLVNDLHSDTVSSCEKALEVEKSSTEYDLSKTVGVVPESQVASENTFFTIQKDEVGGHQLVKKIDIKEGSLVEVRSDEEDLRMVWYMAKVLNLEDGKAFVSYTEPIRHEGSSWHNEWVPLDGGGKEPRLRIARPMSVINDEGTKKRRRAARGDYTWCVGDKVEAWIRDGIKASHFCVLQPCWKNTLLTLQDGGVKPNPYGLNVTVGHWWEGIITDKNKEDETNLTVHFPVKGDTSVVRAWDLRPSLIWENGKWTEWCCSMEKNCLSLDGITSHEKPPKRSKLDCDADPGVEAKGMGKMSKLPGIVELGKPEALKPLALSAKERVFTVGKNTTEGKSFDALGRKRTAVQKEGSRVIFGVPKPGKKRKFMEVSKHYISDKGGKISERTDSDTLAKFLKPQEPASRGWQNSSKVVPKGKQIAESKTKMLKSGKSQTIGSKTTTGNDNNLTSIVSSIDHGSVQDPLSSVNIHVSREGSISEKSIPQATVPNNKKTAEGSVLFSSSDVVSDSVSSRKKSYDVADQSKRKATHFGEKGVKSNEKGNGRDHLGNFIRNTVEPRRSNRRIQPTSRLLEGIQSSLTVSKIPASSHDRGTKAQQKSSRGRNHG</sequence>
<feature type="region of interest" description="Disordered" evidence="1">
    <location>
        <begin position="1484"/>
        <end position="1507"/>
    </location>
</feature>
<organism evidence="3 4">
    <name type="scientific">Coptis chinensis</name>
    <dbReference type="NCBI Taxonomy" id="261450"/>
    <lineage>
        <taxon>Eukaryota</taxon>
        <taxon>Viridiplantae</taxon>
        <taxon>Streptophyta</taxon>
        <taxon>Embryophyta</taxon>
        <taxon>Tracheophyta</taxon>
        <taxon>Spermatophyta</taxon>
        <taxon>Magnoliopsida</taxon>
        <taxon>Ranunculales</taxon>
        <taxon>Ranunculaceae</taxon>
        <taxon>Coptidoideae</taxon>
        <taxon>Coptis</taxon>
    </lineage>
</organism>
<dbReference type="InterPro" id="IPR014002">
    <property type="entry name" value="Agenet_dom_plant"/>
</dbReference>
<accession>A0A835IE41</accession>
<dbReference type="OrthoDB" id="433924at2759"/>
<dbReference type="Proteomes" id="UP000631114">
    <property type="component" value="Unassembled WGS sequence"/>
</dbReference>
<dbReference type="Pfam" id="PF05641">
    <property type="entry name" value="Agenet"/>
    <property type="match status" value="1"/>
</dbReference>
<feature type="region of interest" description="Disordered" evidence="1">
    <location>
        <begin position="300"/>
        <end position="320"/>
    </location>
</feature>
<protein>
    <recommendedName>
        <fullName evidence="2">Agenet domain-containing protein</fullName>
    </recommendedName>
</protein>
<evidence type="ECO:0000313" key="3">
    <source>
        <dbReference type="EMBL" id="KAF9615921.1"/>
    </source>
</evidence>
<reference evidence="3 4" key="1">
    <citation type="submission" date="2020-10" db="EMBL/GenBank/DDBJ databases">
        <title>The Coptis chinensis genome and diversification of protoberbering-type alkaloids.</title>
        <authorList>
            <person name="Wang B."/>
            <person name="Shu S."/>
            <person name="Song C."/>
            <person name="Liu Y."/>
        </authorList>
    </citation>
    <scope>NUCLEOTIDE SEQUENCE [LARGE SCALE GENOMIC DNA]</scope>
    <source>
        <strain evidence="3">HL-2020</strain>
        <tissue evidence="3">Leaf</tissue>
    </source>
</reference>
<feature type="compositionally biased region" description="Polar residues" evidence="1">
    <location>
        <begin position="1484"/>
        <end position="1493"/>
    </location>
</feature>
<dbReference type="EMBL" id="JADFTS010000003">
    <property type="protein sequence ID" value="KAF9615921.1"/>
    <property type="molecule type" value="Genomic_DNA"/>
</dbReference>
<dbReference type="PANTHER" id="PTHR48429">
    <property type="entry name" value="AGENET DOMAIN-CONTAINING PROTEIN"/>
    <property type="match status" value="1"/>
</dbReference>
<feature type="domain" description="Agenet" evidence="2">
    <location>
        <begin position="2041"/>
        <end position="2096"/>
    </location>
</feature>
<dbReference type="SMART" id="SM00743">
    <property type="entry name" value="Agenet"/>
    <property type="match status" value="2"/>
</dbReference>
<gene>
    <name evidence="3" type="ORF">IFM89_027167</name>
</gene>
<dbReference type="CDD" id="cd20405">
    <property type="entry name" value="Tudor_Agenet_AtDUF_rpt1_3"/>
    <property type="match status" value="1"/>
</dbReference>
<keyword evidence="4" id="KW-1185">Reference proteome</keyword>
<feature type="compositionally biased region" description="Polar residues" evidence="1">
    <location>
        <begin position="1298"/>
        <end position="1324"/>
    </location>
</feature>
<feature type="region of interest" description="Disordered" evidence="1">
    <location>
        <begin position="1144"/>
        <end position="1163"/>
    </location>
</feature>
<feature type="compositionally biased region" description="Basic and acidic residues" evidence="1">
    <location>
        <begin position="304"/>
        <end position="314"/>
    </location>
</feature>
<feature type="compositionally biased region" description="Basic and acidic residues" evidence="1">
    <location>
        <begin position="2359"/>
        <end position="2391"/>
    </location>
</feature>
<name>A0A835IE41_9MAGN</name>
<feature type="domain" description="Agenet" evidence="2">
    <location>
        <begin position="1910"/>
        <end position="1965"/>
    </location>
</feature>
<comment type="caution">
    <text evidence="3">The sequence shown here is derived from an EMBL/GenBank/DDBJ whole genome shotgun (WGS) entry which is preliminary data.</text>
</comment>
<evidence type="ECO:0000256" key="1">
    <source>
        <dbReference type="SAM" id="MobiDB-lite"/>
    </source>
</evidence>
<feature type="region of interest" description="Disordered" evidence="1">
    <location>
        <begin position="1298"/>
        <end position="1328"/>
    </location>
</feature>
<dbReference type="InterPro" id="IPR055274">
    <property type="entry name" value="SWO1"/>
</dbReference>
<dbReference type="InterPro" id="IPR008395">
    <property type="entry name" value="Agenet-like_dom"/>
</dbReference>
<feature type="region of interest" description="Disordered" evidence="1">
    <location>
        <begin position="2354"/>
        <end position="2449"/>
    </location>
</feature>